<dbReference type="PROSITE" id="PS51459">
    <property type="entry name" value="FIDO"/>
    <property type="match status" value="1"/>
</dbReference>
<evidence type="ECO:0000256" key="2">
    <source>
        <dbReference type="PIRSR" id="PIRSR640198-3"/>
    </source>
</evidence>
<dbReference type="InterPro" id="IPR003812">
    <property type="entry name" value="Fido"/>
</dbReference>
<dbReference type="EMBL" id="MTKO01000106">
    <property type="protein sequence ID" value="RWX43891.1"/>
    <property type="molecule type" value="Genomic_DNA"/>
</dbReference>
<name>A0A3S3QCI7_9BACT</name>
<keyword evidence="1" id="KW-0547">Nucleotide-binding</keyword>
<organism evidence="4 5">
    <name type="scientific">Candidatus Electrothrix aarhusensis</name>
    <dbReference type="NCBI Taxonomy" id="1859131"/>
    <lineage>
        <taxon>Bacteria</taxon>
        <taxon>Pseudomonadati</taxon>
        <taxon>Thermodesulfobacteriota</taxon>
        <taxon>Desulfobulbia</taxon>
        <taxon>Desulfobulbales</taxon>
        <taxon>Desulfobulbaceae</taxon>
        <taxon>Candidatus Electrothrix</taxon>
    </lineage>
</organism>
<comment type="caution">
    <text evidence="4">The sequence shown here is derived from an EMBL/GenBank/DDBJ whole genome shotgun (WGS) entry which is preliminary data.</text>
</comment>
<feature type="binding site" evidence="1">
    <location>
        <begin position="306"/>
        <end position="313"/>
    </location>
    <ligand>
        <name>ATP</name>
        <dbReference type="ChEBI" id="CHEBI:30616"/>
    </ligand>
</feature>
<keyword evidence="1" id="KW-0067">ATP-binding</keyword>
<keyword evidence="5" id="KW-1185">Reference proteome</keyword>
<feature type="site" description="Important for autoinhibition of adenylyltransferase activity" evidence="2">
    <location>
        <position position="174"/>
    </location>
</feature>
<dbReference type="Proteomes" id="UP000287853">
    <property type="component" value="Unassembled WGS sequence"/>
</dbReference>
<dbReference type="Gene3D" id="1.10.3290.10">
    <property type="entry name" value="Fido-like domain"/>
    <property type="match status" value="1"/>
</dbReference>
<feature type="domain" description="Fido" evidence="3">
    <location>
        <begin position="223"/>
        <end position="363"/>
    </location>
</feature>
<evidence type="ECO:0000313" key="5">
    <source>
        <dbReference type="Proteomes" id="UP000287853"/>
    </source>
</evidence>
<dbReference type="Pfam" id="PF02661">
    <property type="entry name" value="Fic"/>
    <property type="match status" value="1"/>
</dbReference>
<reference evidence="4 5" key="1">
    <citation type="submission" date="2017-01" db="EMBL/GenBank/DDBJ databases">
        <title>The cable genome- insights into the physiology and evolution of filamentous bacteria capable of sulfide oxidation via long distance electron transfer.</title>
        <authorList>
            <person name="Schreiber L."/>
            <person name="Bjerg J.T."/>
            <person name="Boggild A."/>
            <person name="Van De Vossenberg J."/>
            <person name="Meysman F."/>
            <person name="Nielsen L.P."/>
            <person name="Schramm A."/>
            <person name="Kjeldsen K.U."/>
        </authorList>
    </citation>
    <scope>NUCLEOTIDE SEQUENCE [LARGE SCALE GENOMIC DNA]</scope>
    <source>
        <strain evidence="4">MCF</strain>
    </source>
</reference>
<dbReference type="PANTHER" id="PTHR13504">
    <property type="entry name" value="FIDO DOMAIN-CONTAINING PROTEIN DDB_G0283145"/>
    <property type="match status" value="1"/>
</dbReference>
<dbReference type="InterPro" id="IPR040198">
    <property type="entry name" value="Fido_containing"/>
</dbReference>
<proteinExistence type="predicted"/>
<dbReference type="InterPro" id="IPR036597">
    <property type="entry name" value="Fido-like_dom_sf"/>
</dbReference>
<protein>
    <submittedName>
        <fullName evidence="4">Fic family protein</fullName>
    </submittedName>
</protein>
<dbReference type="PANTHER" id="PTHR13504:SF38">
    <property type="entry name" value="FIDO DOMAIN-CONTAINING PROTEIN"/>
    <property type="match status" value="1"/>
</dbReference>
<accession>A0A3S3QCI7</accession>
<dbReference type="AlphaFoldDB" id="A0A3S3QCI7"/>
<evidence type="ECO:0000259" key="3">
    <source>
        <dbReference type="PROSITE" id="PS51459"/>
    </source>
</evidence>
<sequence>MPRRIAAEELNVITHVIAEHPQGLGISALEKALFNHLPHINRRALQRRLKRLQGEERIITEGESIALRYKPAPALIVPAAKTVQDKDDIPVSSEGKLIRDLVRQPLIQRKPAGYHRSFLEEYEPGRTFYLSKALRAQFHEIGRTSTGERPAGTYARDILNRLLIDLSWSSSRLEGNTYNRLDTEKLISFGQKAAGKDLRETQMILNHKAAIEMLIEEADQVGFNTFTFLNLHALLSENLLPDEDASGRLRRRPVDISGSVFHPLAMPQVIEDCFRLLLQKAAAIPDPFEQAFFIMVQLPYLQPFEDVNKRVSRLGANIPLICNNLCPLSFIDVPEQAYIDGTLGVYEFNQLDLLRDVFTWAYERSCQRYLAITQTVVEPDPLRIQYREALIQAVQAVVRGQKRISSEDIQQLIDELVLEKDKETFKTMLLDSLERLHEGNVARYRLKLSEFQGWKKS</sequence>
<evidence type="ECO:0000313" key="4">
    <source>
        <dbReference type="EMBL" id="RWX43891.1"/>
    </source>
</evidence>
<evidence type="ECO:0000256" key="1">
    <source>
        <dbReference type="PIRSR" id="PIRSR640198-2"/>
    </source>
</evidence>
<dbReference type="SUPFAM" id="SSF140931">
    <property type="entry name" value="Fic-like"/>
    <property type="match status" value="1"/>
</dbReference>
<gene>
    <name evidence="4" type="ORF">H206_02348</name>
</gene>